<feature type="signal peptide" evidence="11">
    <location>
        <begin position="1"/>
        <end position="28"/>
    </location>
</feature>
<dbReference type="Proteomes" id="UP000003165">
    <property type="component" value="Unassembled WGS sequence"/>
</dbReference>
<proteinExistence type="inferred from homology"/>
<dbReference type="CDD" id="cd16913">
    <property type="entry name" value="YkuD_like"/>
    <property type="match status" value="1"/>
</dbReference>
<evidence type="ECO:0000256" key="7">
    <source>
        <dbReference type="ARBA" id="ARBA00022984"/>
    </source>
</evidence>
<evidence type="ECO:0000256" key="9">
    <source>
        <dbReference type="PROSITE-ProRule" id="PRU01373"/>
    </source>
</evidence>
<feature type="domain" description="L,D-TPase catalytic" evidence="12">
    <location>
        <begin position="42"/>
        <end position="178"/>
    </location>
</feature>
<feature type="chain" id="PRO_5002895651" evidence="11">
    <location>
        <begin position="29"/>
        <end position="305"/>
    </location>
</feature>
<evidence type="ECO:0000256" key="5">
    <source>
        <dbReference type="ARBA" id="ARBA00022801"/>
    </source>
</evidence>
<keyword evidence="8 9" id="KW-0961">Cell wall biogenesis/degradation</keyword>
<protein>
    <submittedName>
        <fullName evidence="13">ErfK/YbiS/YcfS/YnhG family protein</fullName>
    </submittedName>
</protein>
<evidence type="ECO:0000256" key="2">
    <source>
        <dbReference type="ARBA" id="ARBA00005992"/>
    </source>
</evidence>
<evidence type="ECO:0000256" key="6">
    <source>
        <dbReference type="ARBA" id="ARBA00022960"/>
    </source>
</evidence>
<feature type="region of interest" description="Disordered" evidence="10">
    <location>
        <begin position="271"/>
        <end position="305"/>
    </location>
</feature>
<dbReference type="Pfam" id="PF03734">
    <property type="entry name" value="YkuD"/>
    <property type="match status" value="1"/>
</dbReference>
<evidence type="ECO:0000313" key="13">
    <source>
        <dbReference type="EMBL" id="EEG07450.1"/>
    </source>
</evidence>
<keyword evidence="14" id="KW-1185">Reference proteome</keyword>
<evidence type="ECO:0000256" key="11">
    <source>
        <dbReference type="SAM" id="SignalP"/>
    </source>
</evidence>
<dbReference type="RefSeq" id="WP_008955290.1">
    <property type="nucleotide sequence ID" value="NZ_ACIS01000009.1"/>
</dbReference>
<keyword evidence="7 9" id="KW-0573">Peptidoglycan synthesis</keyword>
<evidence type="ECO:0000256" key="10">
    <source>
        <dbReference type="SAM" id="MobiDB-lite"/>
    </source>
</evidence>
<dbReference type="InterPro" id="IPR038063">
    <property type="entry name" value="Transpep_catalytic_dom"/>
</dbReference>
<dbReference type="GO" id="GO:0008360">
    <property type="term" value="P:regulation of cell shape"/>
    <property type="evidence" value="ECO:0007669"/>
    <property type="project" value="UniProtKB-UniRule"/>
</dbReference>
<dbReference type="PROSITE" id="PS52029">
    <property type="entry name" value="LD_TPASE"/>
    <property type="match status" value="1"/>
</dbReference>
<evidence type="ECO:0000313" key="14">
    <source>
        <dbReference type="Proteomes" id="UP000003165"/>
    </source>
</evidence>
<evidence type="ECO:0000256" key="4">
    <source>
        <dbReference type="ARBA" id="ARBA00022679"/>
    </source>
</evidence>
<keyword evidence="11" id="KW-0732">Signal</keyword>
<comment type="similarity">
    <text evidence="2">Belongs to the YkuD family.</text>
</comment>
<dbReference type="InterPro" id="IPR050979">
    <property type="entry name" value="LD-transpeptidase"/>
</dbReference>
<gene>
    <name evidence="13" type="ORF">FuraDRAFT_3271</name>
</gene>
<dbReference type="InterPro" id="IPR005490">
    <property type="entry name" value="LD_TPept_cat_dom"/>
</dbReference>
<sequence precursor="true">MERMGMVGARSKRVVAAAMLVAAALARAQVPAPDVLINGSGLHVVINLPQTRLFVYRDGTLLKSYPVAVGKMLTQTPTGTYAVTGIYPKPIWYVPKSIQEEMKQQGKPVLTSVPPGPDNPLGNAFVRFGDPRLGLGMHGTNVPTSVPGFRSHGCVRLKNEDIDELASTVSPGAAVTVAYQTVLLNEDAAGELWLTALKNPYKYDDPSFKQLAQVLLAWQSSRQVAVHGKRVDVALRERNGKPVCLSCKSADKARISGELSALRWLSGGSKAPELAPAETAPAAPEALPETVNKLEPRPAKKPAKV</sequence>
<dbReference type="GO" id="GO:0016757">
    <property type="term" value="F:glycosyltransferase activity"/>
    <property type="evidence" value="ECO:0007669"/>
    <property type="project" value="UniProtKB-KW"/>
</dbReference>
<dbReference type="SUPFAM" id="SSF141523">
    <property type="entry name" value="L,D-transpeptidase catalytic domain-like"/>
    <property type="match status" value="1"/>
</dbReference>
<evidence type="ECO:0000256" key="1">
    <source>
        <dbReference type="ARBA" id="ARBA00004752"/>
    </source>
</evidence>
<dbReference type="GO" id="GO:0071555">
    <property type="term" value="P:cell wall organization"/>
    <property type="evidence" value="ECO:0007669"/>
    <property type="project" value="UniProtKB-UniRule"/>
</dbReference>
<evidence type="ECO:0000259" key="12">
    <source>
        <dbReference type="PROSITE" id="PS52029"/>
    </source>
</evidence>
<keyword evidence="5" id="KW-0378">Hydrolase</keyword>
<feature type="active site" description="Nucleophile" evidence="9">
    <location>
        <position position="154"/>
    </location>
</feature>
<keyword evidence="6 9" id="KW-0133">Cell shape</keyword>
<dbReference type="EMBL" id="ACIS01000009">
    <property type="protein sequence ID" value="EEG07450.1"/>
    <property type="molecule type" value="Genomic_DNA"/>
</dbReference>
<accession>B9Z7D5</accession>
<organism evidence="13 14">
    <name type="scientific">Pseudogulbenkiania ferrooxidans 2002</name>
    <dbReference type="NCBI Taxonomy" id="279714"/>
    <lineage>
        <taxon>Bacteria</taxon>
        <taxon>Pseudomonadati</taxon>
        <taxon>Pseudomonadota</taxon>
        <taxon>Betaproteobacteria</taxon>
        <taxon>Neisseriales</taxon>
        <taxon>Chromobacteriaceae</taxon>
        <taxon>Pseudogulbenkiania</taxon>
    </lineage>
</organism>
<dbReference type="Gene3D" id="2.40.440.10">
    <property type="entry name" value="L,D-transpeptidase catalytic domain-like"/>
    <property type="match status" value="1"/>
</dbReference>
<reference evidence="13 14" key="1">
    <citation type="submission" date="2009-02" db="EMBL/GenBank/DDBJ databases">
        <title>Sequencing of the draft genome and assembly of Lutiella nitroferrum 2002.</title>
        <authorList>
            <consortium name="US DOE Joint Genome Institute (JGI-PGF)"/>
            <person name="Lucas S."/>
            <person name="Copeland A."/>
            <person name="Lapidus A."/>
            <person name="Glavina del Rio T."/>
            <person name="Tice H."/>
            <person name="Bruce D."/>
            <person name="Goodwin L."/>
            <person name="Pitluck S."/>
            <person name="Larimer F."/>
            <person name="Land M.L."/>
            <person name="Hauser L."/>
            <person name="Coates J.D."/>
        </authorList>
    </citation>
    <scope>NUCLEOTIDE SEQUENCE [LARGE SCALE GENOMIC DNA]</scope>
    <source>
        <strain evidence="13 14">2002</strain>
    </source>
</reference>
<dbReference type="GO" id="GO:0005576">
    <property type="term" value="C:extracellular region"/>
    <property type="evidence" value="ECO:0007669"/>
    <property type="project" value="TreeGrafter"/>
</dbReference>
<keyword evidence="3" id="KW-0328">Glycosyltransferase</keyword>
<dbReference type="GO" id="GO:0018104">
    <property type="term" value="P:peptidoglycan-protein cross-linking"/>
    <property type="evidence" value="ECO:0007669"/>
    <property type="project" value="TreeGrafter"/>
</dbReference>
<keyword evidence="4" id="KW-0808">Transferase</keyword>
<feature type="compositionally biased region" description="Low complexity" evidence="10">
    <location>
        <begin position="271"/>
        <end position="290"/>
    </location>
</feature>
<dbReference type="eggNOG" id="COG1376">
    <property type="taxonomic scope" value="Bacteria"/>
</dbReference>
<dbReference type="PANTHER" id="PTHR30582">
    <property type="entry name" value="L,D-TRANSPEPTIDASE"/>
    <property type="match status" value="1"/>
</dbReference>
<comment type="caution">
    <text evidence="13">The sequence shown here is derived from an EMBL/GenBank/DDBJ whole genome shotgun (WGS) entry which is preliminary data.</text>
</comment>
<evidence type="ECO:0000256" key="3">
    <source>
        <dbReference type="ARBA" id="ARBA00022676"/>
    </source>
</evidence>
<name>B9Z7D5_9NEIS</name>
<dbReference type="UniPathway" id="UPA00219"/>
<feature type="active site" description="Proton donor/acceptor" evidence="9">
    <location>
        <position position="138"/>
    </location>
</feature>
<dbReference type="GO" id="GO:0071972">
    <property type="term" value="F:peptidoglycan L,D-transpeptidase activity"/>
    <property type="evidence" value="ECO:0007669"/>
    <property type="project" value="TreeGrafter"/>
</dbReference>
<evidence type="ECO:0000256" key="8">
    <source>
        <dbReference type="ARBA" id="ARBA00023316"/>
    </source>
</evidence>
<dbReference type="AlphaFoldDB" id="B9Z7D5"/>
<dbReference type="PANTHER" id="PTHR30582:SF24">
    <property type="entry name" value="L,D-TRANSPEPTIDASE ERFK_SRFK-RELATED"/>
    <property type="match status" value="1"/>
</dbReference>
<comment type="pathway">
    <text evidence="1 9">Cell wall biogenesis; peptidoglycan biosynthesis.</text>
</comment>